<accession>A0AAN6ME86</accession>
<reference evidence="1" key="1">
    <citation type="journal article" date="2023" name="Mol. Phylogenet. Evol.">
        <title>Genome-scale phylogeny and comparative genomics of the fungal order Sordariales.</title>
        <authorList>
            <person name="Hensen N."/>
            <person name="Bonometti L."/>
            <person name="Westerberg I."/>
            <person name="Brannstrom I.O."/>
            <person name="Guillou S."/>
            <person name="Cros-Aarteil S."/>
            <person name="Calhoun S."/>
            <person name="Haridas S."/>
            <person name="Kuo A."/>
            <person name="Mondo S."/>
            <person name="Pangilinan J."/>
            <person name="Riley R."/>
            <person name="LaButti K."/>
            <person name="Andreopoulos B."/>
            <person name="Lipzen A."/>
            <person name="Chen C."/>
            <person name="Yan M."/>
            <person name="Daum C."/>
            <person name="Ng V."/>
            <person name="Clum A."/>
            <person name="Steindorff A."/>
            <person name="Ohm R.A."/>
            <person name="Martin F."/>
            <person name="Silar P."/>
            <person name="Natvig D.O."/>
            <person name="Lalanne C."/>
            <person name="Gautier V."/>
            <person name="Ament-Velasquez S.L."/>
            <person name="Kruys A."/>
            <person name="Hutchinson M.I."/>
            <person name="Powell A.J."/>
            <person name="Barry K."/>
            <person name="Miller A.N."/>
            <person name="Grigoriev I.V."/>
            <person name="Debuchy R."/>
            <person name="Gladieux P."/>
            <person name="Hiltunen Thoren M."/>
            <person name="Johannesson H."/>
        </authorList>
    </citation>
    <scope>NUCLEOTIDE SEQUENCE</scope>
    <source>
        <strain evidence="1">CBS 103.79</strain>
    </source>
</reference>
<dbReference type="EMBL" id="MU855823">
    <property type="protein sequence ID" value="KAK3899175.1"/>
    <property type="molecule type" value="Genomic_DNA"/>
</dbReference>
<name>A0AAN6ME86_9PEZI</name>
<evidence type="ECO:0000313" key="2">
    <source>
        <dbReference type="Proteomes" id="UP001303889"/>
    </source>
</evidence>
<comment type="caution">
    <text evidence="1">The sequence shown here is derived from an EMBL/GenBank/DDBJ whole genome shotgun (WGS) entry which is preliminary data.</text>
</comment>
<proteinExistence type="predicted"/>
<reference evidence="1" key="2">
    <citation type="submission" date="2023-05" db="EMBL/GenBank/DDBJ databases">
        <authorList>
            <consortium name="Lawrence Berkeley National Laboratory"/>
            <person name="Steindorff A."/>
            <person name="Hensen N."/>
            <person name="Bonometti L."/>
            <person name="Westerberg I."/>
            <person name="Brannstrom I.O."/>
            <person name="Guillou S."/>
            <person name="Cros-Aarteil S."/>
            <person name="Calhoun S."/>
            <person name="Haridas S."/>
            <person name="Kuo A."/>
            <person name="Mondo S."/>
            <person name="Pangilinan J."/>
            <person name="Riley R."/>
            <person name="Labutti K."/>
            <person name="Andreopoulos B."/>
            <person name="Lipzen A."/>
            <person name="Chen C."/>
            <person name="Yanf M."/>
            <person name="Daum C."/>
            <person name="Ng V."/>
            <person name="Clum A."/>
            <person name="Ohm R."/>
            <person name="Martin F."/>
            <person name="Silar P."/>
            <person name="Natvig D."/>
            <person name="Lalanne C."/>
            <person name="Gautier V."/>
            <person name="Ament-Velasquez S.L."/>
            <person name="Kruys A."/>
            <person name="Hutchinson M.I."/>
            <person name="Powell A.J."/>
            <person name="Barry K."/>
            <person name="Miller A.N."/>
            <person name="Grigoriev I.V."/>
            <person name="Debuchy R."/>
            <person name="Gladieux P."/>
            <person name="Thoren M.H."/>
            <person name="Johannesson H."/>
        </authorList>
    </citation>
    <scope>NUCLEOTIDE SEQUENCE</scope>
    <source>
        <strain evidence="1">CBS 103.79</strain>
    </source>
</reference>
<organism evidence="1 2">
    <name type="scientific">Staphylotrichum tortipilum</name>
    <dbReference type="NCBI Taxonomy" id="2831512"/>
    <lineage>
        <taxon>Eukaryota</taxon>
        <taxon>Fungi</taxon>
        <taxon>Dikarya</taxon>
        <taxon>Ascomycota</taxon>
        <taxon>Pezizomycotina</taxon>
        <taxon>Sordariomycetes</taxon>
        <taxon>Sordariomycetidae</taxon>
        <taxon>Sordariales</taxon>
        <taxon>Chaetomiaceae</taxon>
        <taxon>Staphylotrichum</taxon>
    </lineage>
</organism>
<keyword evidence="2" id="KW-1185">Reference proteome</keyword>
<dbReference type="AlphaFoldDB" id="A0AAN6ME86"/>
<evidence type="ECO:0008006" key="3">
    <source>
        <dbReference type="Google" id="ProtNLM"/>
    </source>
</evidence>
<protein>
    <recommendedName>
        <fullName evidence="3">Protein kinase domain-containing protein</fullName>
    </recommendedName>
</protein>
<evidence type="ECO:0000313" key="1">
    <source>
        <dbReference type="EMBL" id="KAK3899175.1"/>
    </source>
</evidence>
<sequence length="259" mass="29304">MSPVLDITITNLDGPAIRCVLKLYDRWFGTSLRASYGEDPVPHTLASEAAFLGFVRRGMMPEFIGYLNEANALVDQLPPVPRQFLDGTTKGQAKYEAALWRECNEHFRSETQAYMRLASHRGKSVPRMLGHVRLAADGQISSSRADIPPQAASYFEVRGVLLELLDRYNLEDITTSPLAPLADDMAKWQQIIQSAVDLAHEINELGIIIEDCAPRNVFVDRRSQTPYMVDLAQCLFPDELVVQWHTWDLQEEEGWDQDV</sequence>
<dbReference type="Proteomes" id="UP001303889">
    <property type="component" value="Unassembled WGS sequence"/>
</dbReference>
<gene>
    <name evidence="1" type="ORF">C8A05DRAFT_37230</name>
</gene>